<dbReference type="AlphaFoldDB" id="A0A8T5V449"/>
<dbReference type="InterPro" id="IPR025101">
    <property type="entry name" value="DUF4012"/>
</dbReference>
<dbReference type="Proteomes" id="UP000825933">
    <property type="component" value="Unassembled WGS sequence"/>
</dbReference>
<evidence type="ECO:0000313" key="1">
    <source>
        <dbReference type="EMBL" id="MBZ2166445.1"/>
    </source>
</evidence>
<sequence length="235" mass="24949">MRKKLIVLIVILALISVSTGYVIYQYEQPASTNVMKGDHNVLVLLADTNEKRPGIGAVDMAYAIHVTDGDVKNITPIYPGGMVSSTLPEPAAAGGDKLKLNDALWNKDTAADAADAQSIVQENTGIKTDAVVILTPPAVDAVVATVGPINIPGYGTITNNSIDVIRNLTEKKNSTLTRGQATDLIMNPILEAAKNPTKAPSLFQTVTQQYLSGNIVIIPNDLMTQFAISKGLKLV</sequence>
<gene>
    <name evidence="1" type="ORF">K8N75_10390</name>
</gene>
<comment type="caution">
    <text evidence="1">The sequence shown here is derived from an EMBL/GenBank/DDBJ whole genome shotgun (WGS) entry which is preliminary data.</text>
</comment>
<proteinExistence type="predicted"/>
<reference evidence="2" key="1">
    <citation type="journal article" date="2022" name="Microbiol. Resour. Announc.">
        <title>Draft Genome Sequence of a Methanogenic Archaeon from West Spitsbergen Permafrost.</title>
        <authorList>
            <person name="Trubitsyn V."/>
            <person name="Rivkina E."/>
            <person name="Shcherbakova V."/>
        </authorList>
    </citation>
    <scope>NUCLEOTIDE SEQUENCE [LARGE SCALE GENOMIC DNA]</scope>
    <source>
        <strain evidence="2">VT</strain>
    </source>
</reference>
<evidence type="ECO:0000313" key="2">
    <source>
        <dbReference type="Proteomes" id="UP000825933"/>
    </source>
</evidence>
<name>A0A8T5V449_9EURY</name>
<dbReference type="Pfam" id="PF13196">
    <property type="entry name" value="DUF4012"/>
    <property type="match status" value="1"/>
</dbReference>
<keyword evidence="2" id="KW-1185">Reference proteome</keyword>
<dbReference type="EMBL" id="JAIOUQ010000013">
    <property type="protein sequence ID" value="MBZ2166445.1"/>
    <property type="molecule type" value="Genomic_DNA"/>
</dbReference>
<organism evidence="1 2">
    <name type="scientific">Methanobacterium spitsbergense</name>
    <dbReference type="NCBI Taxonomy" id="2874285"/>
    <lineage>
        <taxon>Archaea</taxon>
        <taxon>Methanobacteriati</taxon>
        <taxon>Methanobacteriota</taxon>
        <taxon>Methanomada group</taxon>
        <taxon>Methanobacteria</taxon>
        <taxon>Methanobacteriales</taxon>
        <taxon>Methanobacteriaceae</taxon>
        <taxon>Methanobacterium</taxon>
    </lineage>
</organism>
<accession>A0A8T5V449</accession>
<protein>
    <submittedName>
        <fullName evidence="1">DUF4012 domain-containing protein</fullName>
    </submittedName>
</protein>